<dbReference type="OrthoDB" id="10265785at2759"/>
<sequence>MEKLYKCAVILALGDRMNVQAHACIGGTNVGEDIRKLEYGQHVVVGIPGRVFDMITLRIGVSTGCVMRPSYDKI</sequence>
<dbReference type="Proteomes" id="UP000055024">
    <property type="component" value="Unassembled WGS sequence"/>
</dbReference>
<dbReference type="EMBL" id="JYDP01000052">
    <property type="protein sequence ID" value="KRZ11138.1"/>
    <property type="molecule type" value="Genomic_DNA"/>
</dbReference>
<dbReference type="GO" id="GO:0003743">
    <property type="term" value="F:translation initiation factor activity"/>
    <property type="evidence" value="ECO:0007669"/>
    <property type="project" value="UniProtKB-KW"/>
</dbReference>
<dbReference type="InterPro" id="IPR027417">
    <property type="entry name" value="P-loop_NTPase"/>
</dbReference>
<keyword evidence="1" id="KW-0648">Protein biosynthesis</keyword>
<dbReference type="Gene3D" id="3.40.50.300">
    <property type="entry name" value="P-loop containing nucleotide triphosphate hydrolases"/>
    <property type="match status" value="1"/>
</dbReference>
<evidence type="ECO:0000313" key="1">
    <source>
        <dbReference type="EMBL" id="KRZ11138.1"/>
    </source>
</evidence>
<keyword evidence="1" id="KW-0396">Initiation factor</keyword>
<keyword evidence="2" id="KW-1185">Reference proteome</keyword>
<organism evidence="1 2">
    <name type="scientific">Trichinella zimbabwensis</name>
    <dbReference type="NCBI Taxonomy" id="268475"/>
    <lineage>
        <taxon>Eukaryota</taxon>
        <taxon>Metazoa</taxon>
        <taxon>Ecdysozoa</taxon>
        <taxon>Nematoda</taxon>
        <taxon>Enoplea</taxon>
        <taxon>Dorylaimia</taxon>
        <taxon>Trichinellida</taxon>
        <taxon>Trichinellidae</taxon>
        <taxon>Trichinella</taxon>
    </lineage>
</organism>
<gene>
    <name evidence="1" type="primary">eif4a3-b</name>
    <name evidence="1" type="ORF">T11_16844</name>
</gene>
<proteinExistence type="predicted"/>
<accession>A0A0V1HM05</accession>
<dbReference type="AlphaFoldDB" id="A0A0V1HM05"/>
<dbReference type="SUPFAM" id="SSF52540">
    <property type="entry name" value="P-loop containing nucleoside triphosphate hydrolases"/>
    <property type="match status" value="1"/>
</dbReference>
<reference evidence="1 2" key="1">
    <citation type="submission" date="2015-01" db="EMBL/GenBank/DDBJ databases">
        <title>Evolution of Trichinella species and genotypes.</title>
        <authorList>
            <person name="Korhonen P.K."/>
            <person name="Edoardo P."/>
            <person name="Giuseppe L.R."/>
            <person name="Gasser R.B."/>
        </authorList>
    </citation>
    <scope>NUCLEOTIDE SEQUENCE [LARGE SCALE GENOMIC DNA]</scope>
    <source>
        <strain evidence="1">ISS1029</strain>
    </source>
</reference>
<comment type="caution">
    <text evidence="1">The sequence shown here is derived from an EMBL/GenBank/DDBJ whole genome shotgun (WGS) entry which is preliminary data.</text>
</comment>
<protein>
    <submittedName>
        <fullName evidence="1">Eukaryotic initiation factor 4A-III-B</fullName>
    </submittedName>
</protein>
<evidence type="ECO:0000313" key="2">
    <source>
        <dbReference type="Proteomes" id="UP000055024"/>
    </source>
</evidence>
<name>A0A0V1HM05_9BILA</name>